<evidence type="ECO:0000259" key="2">
    <source>
        <dbReference type="Pfam" id="PF00534"/>
    </source>
</evidence>
<dbReference type="PANTHER" id="PTHR46401:SF2">
    <property type="entry name" value="GLYCOSYLTRANSFERASE WBBK-RELATED"/>
    <property type="match status" value="1"/>
</dbReference>
<dbReference type="EMBL" id="JACJLV010000054">
    <property type="protein sequence ID" value="MBM6827722.1"/>
    <property type="molecule type" value="Genomic_DNA"/>
</dbReference>
<evidence type="ECO:0000313" key="4">
    <source>
        <dbReference type="Proteomes" id="UP000713880"/>
    </source>
</evidence>
<dbReference type="GO" id="GO:0009103">
    <property type="term" value="P:lipopolysaccharide biosynthetic process"/>
    <property type="evidence" value="ECO:0007669"/>
    <property type="project" value="TreeGrafter"/>
</dbReference>
<dbReference type="InterPro" id="IPR001296">
    <property type="entry name" value="Glyco_trans_1"/>
</dbReference>
<dbReference type="Pfam" id="PF00534">
    <property type="entry name" value="Glycos_transf_1"/>
    <property type="match status" value="1"/>
</dbReference>
<reference evidence="3" key="2">
    <citation type="journal article" date="2021" name="Sci. Rep.">
        <title>The distribution of antibiotic resistance genes in chicken gut microbiota commensals.</title>
        <authorList>
            <person name="Juricova H."/>
            <person name="Matiasovicova J."/>
            <person name="Kubasova T."/>
            <person name="Cejkova D."/>
            <person name="Rychlik I."/>
        </authorList>
    </citation>
    <scope>NUCLEOTIDE SEQUENCE</scope>
    <source>
        <strain evidence="3">An420c</strain>
    </source>
</reference>
<dbReference type="Pfam" id="PF13692">
    <property type="entry name" value="Glyco_trans_1_4"/>
    <property type="match status" value="1"/>
</dbReference>
<dbReference type="CDD" id="cd03801">
    <property type="entry name" value="GT4_PimA-like"/>
    <property type="match status" value="1"/>
</dbReference>
<dbReference type="Gene3D" id="3.40.50.2000">
    <property type="entry name" value="Glycogen Phosphorylase B"/>
    <property type="match status" value="2"/>
</dbReference>
<dbReference type="GO" id="GO:0016757">
    <property type="term" value="F:glycosyltransferase activity"/>
    <property type="evidence" value="ECO:0007669"/>
    <property type="project" value="InterPro"/>
</dbReference>
<accession>A0A938X3G7</accession>
<dbReference type="AlphaFoldDB" id="A0A938X3G7"/>
<dbReference type="SUPFAM" id="SSF53756">
    <property type="entry name" value="UDP-Glycosyltransferase/glycogen phosphorylase"/>
    <property type="match status" value="2"/>
</dbReference>
<organism evidence="3 4">
    <name type="scientific">Mordavella massiliensis</name>
    <dbReference type="NCBI Taxonomy" id="1871024"/>
    <lineage>
        <taxon>Bacteria</taxon>
        <taxon>Bacillati</taxon>
        <taxon>Bacillota</taxon>
        <taxon>Clostridia</taxon>
        <taxon>Eubacteriales</taxon>
        <taxon>Clostridiaceae</taxon>
        <taxon>Mordavella</taxon>
    </lineage>
</organism>
<name>A0A938X3G7_9CLOT</name>
<proteinExistence type="predicted"/>
<protein>
    <submittedName>
        <fullName evidence="3">Glycosyltransferase</fullName>
    </submittedName>
</protein>
<dbReference type="Proteomes" id="UP000713880">
    <property type="component" value="Unassembled WGS sequence"/>
</dbReference>
<gene>
    <name evidence="3" type="ORF">H6A13_11560</name>
</gene>
<dbReference type="PANTHER" id="PTHR46401">
    <property type="entry name" value="GLYCOSYLTRANSFERASE WBBK-RELATED"/>
    <property type="match status" value="1"/>
</dbReference>
<evidence type="ECO:0000313" key="3">
    <source>
        <dbReference type="EMBL" id="MBM6827722.1"/>
    </source>
</evidence>
<dbReference type="Gene3D" id="3.40.50.11090">
    <property type="match status" value="1"/>
</dbReference>
<keyword evidence="1" id="KW-0808">Transferase</keyword>
<evidence type="ECO:0000256" key="1">
    <source>
        <dbReference type="ARBA" id="ARBA00022679"/>
    </source>
</evidence>
<feature type="domain" description="Glycosyl transferase family 1" evidence="2">
    <location>
        <begin position="611"/>
        <end position="706"/>
    </location>
</feature>
<keyword evidence="4" id="KW-1185">Reference proteome</keyword>
<sequence>MSNGNGNLLKKAIRSISEEGLTGCAVRTGKFVKKQVNRRKKEAPAYRDVLFISGCREDLPHPWRYRVLHQREQLEACGITTGEVYFQELSLNQLRYYRAFIFFRCPYTEVIGKFVAVARKLNKKVFYDIDDLVIDTKYTDQIPYVRQMSKTDKAAYDENVENMGRLLRLCDMAITTTNCLAEELKKYVPDVLINRNTASEEMVALSRQANSTVKEKNNNTVRLGYFSGSITHNADVEMILPVLIEVLEEYPQAELCLTGELDLPAELNQYKDRVLRFPFGDWRKLPEMIAQTDINLAPLEDTIFNRAKSENKWVEAALVKVVTVASDVGAFHDCIENGVNGILCQDRQEWKKALVRLIEDREYRERLGEKAYQYCREHCTTVKNAAGFTQALQKEIPENYGFVLPGLEISGGMKVALKHAAMLQKNGQDVMLFTLDNPARWQDFEGCRFPVLSLKHTDITGYIGCGVATMWTTLPFVEQYPNMGRRCYLVQNYETDFYEEGDPLRVQANRTYMPHNRVEFLTISRWCQSWLKKEYGQDALYAPNGLETECFPVRKRSMDGKIRILIEGDCAVDYKNVDESFRITNSLDPQKYEVWYMSYNAQPKEWYRIDKFLHKVPYEKVPAVYEACDILVKTSLLESFSYPPLEMMASGGYVLAVPNGGNSEYLQDEYNCLLYPAGDLEKAKCRLERICTDKELQETLYQNGRRTAEERNWEVVSKDILNLYL</sequence>
<dbReference type="RefSeq" id="WP_204909711.1">
    <property type="nucleotide sequence ID" value="NZ_JACJLV010000054.1"/>
</dbReference>
<reference evidence="3" key="1">
    <citation type="submission" date="2020-08" db="EMBL/GenBank/DDBJ databases">
        <authorList>
            <person name="Cejkova D."/>
            <person name="Kubasova T."/>
            <person name="Jahodarova E."/>
            <person name="Rychlik I."/>
        </authorList>
    </citation>
    <scope>NUCLEOTIDE SEQUENCE</scope>
    <source>
        <strain evidence="3">An420c</strain>
    </source>
</reference>
<comment type="caution">
    <text evidence="3">The sequence shown here is derived from an EMBL/GenBank/DDBJ whole genome shotgun (WGS) entry which is preliminary data.</text>
</comment>